<keyword evidence="2" id="KW-1185">Reference proteome</keyword>
<dbReference type="GeneID" id="27363525"/>
<evidence type="ECO:0000313" key="2">
    <source>
        <dbReference type="Proteomes" id="UP000053342"/>
    </source>
</evidence>
<organism evidence="1 2">
    <name type="scientific">Exophiala oligosperma</name>
    <dbReference type="NCBI Taxonomy" id="215243"/>
    <lineage>
        <taxon>Eukaryota</taxon>
        <taxon>Fungi</taxon>
        <taxon>Dikarya</taxon>
        <taxon>Ascomycota</taxon>
        <taxon>Pezizomycotina</taxon>
        <taxon>Eurotiomycetes</taxon>
        <taxon>Chaetothyriomycetidae</taxon>
        <taxon>Chaetothyriales</taxon>
        <taxon>Herpotrichiellaceae</taxon>
        <taxon>Exophiala</taxon>
    </lineage>
</organism>
<accession>A0A0D2CYZ5</accession>
<dbReference type="OrthoDB" id="4157890at2759"/>
<reference evidence="1 2" key="1">
    <citation type="submission" date="2015-01" db="EMBL/GenBank/DDBJ databases">
        <title>The Genome Sequence of Exophiala oligosperma CBS72588.</title>
        <authorList>
            <consortium name="The Broad Institute Genomics Platform"/>
            <person name="Cuomo C."/>
            <person name="de Hoog S."/>
            <person name="Gorbushina A."/>
            <person name="Stielow B."/>
            <person name="Teixiera M."/>
            <person name="Abouelleil A."/>
            <person name="Chapman S.B."/>
            <person name="Priest M."/>
            <person name="Young S.K."/>
            <person name="Wortman J."/>
            <person name="Nusbaum C."/>
            <person name="Birren B."/>
        </authorList>
    </citation>
    <scope>NUCLEOTIDE SEQUENCE [LARGE SCALE GENOMIC DNA]</scope>
    <source>
        <strain evidence="1 2">CBS 72588</strain>
    </source>
</reference>
<dbReference type="EMBL" id="KN847364">
    <property type="protein sequence ID" value="KIW36263.1"/>
    <property type="molecule type" value="Genomic_DNA"/>
</dbReference>
<name>A0A0D2CYZ5_9EURO</name>
<dbReference type="RefSeq" id="XP_016256479.1">
    <property type="nucleotide sequence ID" value="XM_016413131.1"/>
</dbReference>
<dbReference type="Proteomes" id="UP000053342">
    <property type="component" value="Unassembled WGS sequence"/>
</dbReference>
<protein>
    <submittedName>
        <fullName evidence="1">Uncharacterized protein</fullName>
    </submittedName>
</protein>
<dbReference type="STRING" id="215243.A0A0D2CYZ5"/>
<dbReference type="VEuPathDB" id="FungiDB:PV06_11451"/>
<dbReference type="AlphaFoldDB" id="A0A0D2CYZ5"/>
<evidence type="ECO:0000313" key="1">
    <source>
        <dbReference type="EMBL" id="KIW36263.1"/>
    </source>
</evidence>
<sequence>MNNLIYALTFPNFIITAWDSEAVWRVDGGKVVHKGAGRVEETENNNMTWWYYGPSDERTKPSTISQRA</sequence>
<gene>
    <name evidence="1" type="ORF">PV06_11451</name>
</gene>
<dbReference type="HOGENOM" id="CLU_2793986_0_0_1"/>
<proteinExistence type="predicted"/>